<dbReference type="GO" id="GO:0098609">
    <property type="term" value="P:cell-cell adhesion"/>
    <property type="evidence" value="ECO:0007669"/>
    <property type="project" value="TreeGrafter"/>
</dbReference>
<dbReference type="GO" id="GO:0005912">
    <property type="term" value="C:adherens junction"/>
    <property type="evidence" value="ECO:0007669"/>
    <property type="project" value="TreeGrafter"/>
</dbReference>
<keyword evidence="4" id="KW-1185">Reference proteome</keyword>
<dbReference type="Gene3D" id="1.20.120.810">
    <property type="entry name" value="Vinculin, Vh2 four-helix bundle"/>
    <property type="match status" value="1"/>
</dbReference>
<proteinExistence type="predicted"/>
<dbReference type="GO" id="GO:0007349">
    <property type="term" value="P:cellularization"/>
    <property type="evidence" value="ECO:0007669"/>
    <property type="project" value="InterPro"/>
</dbReference>
<dbReference type="PANTHER" id="PTHR18914:SF33">
    <property type="entry name" value="RE47911P-RELATED"/>
    <property type="match status" value="1"/>
</dbReference>
<evidence type="ECO:0000256" key="2">
    <source>
        <dbReference type="ARBA" id="ARBA00022490"/>
    </source>
</evidence>
<name>A0A2W1BJH5_HELAM</name>
<dbReference type="GO" id="GO:0005737">
    <property type="term" value="C:cytoplasm"/>
    <property type="evidence" value="ECO:0007669"/>
    <property type="project" value="UniProtKB-SubCell"/>
</dbReference>
<accession>A0A2W1BJH5</accession>
<dbReference type="Pfam" id="PF05482">
    <property type="entry name" value="Serendipity_A"/>
    <property type="match status" value="1"/>
</dbReference>
<reference evidence="3 4" key="1">
    <citation type="journal article" date="2017" name="BMC Biol.">
        <title>Genomic innovations, transcriptional plasticity and gene loss underlying the evolution and divergence of two highly polyphagous and invasive Helicoverpa pest species.</title>
        <authorList>
            <person name="Pearce S.L."/>
            <person name="Clarke D.F."/>
            <person name="East P.D."/>
            <person name="Elfekih S."/>
            <person name="Gordon K.H."/>
            <person name="Jermiin L.S."/>
            <person name="McGaughran A."/>
            <person name="Oakeshott J.G."/>
            <person name="Papanikolaou A."/>
            <person name="Perera O.P."/>
            <person name="Rane R.V."/>
            <person name="Richards S."/>
            <person name="Tay W.T."/>
            <person name="Walsh T.K."/>
            <person name="Anderson A."/>
            <person name="Anderson C.J."/>
            <person name="Asgari S."/>
            <person name="Board P.G."/>
            <person name="Bretschneider A."/>
            <person name="Campbell P.M."/>
            <person name="Chertemps T."/>
            <person name="Christeller J.T."/>
            <person name="Coppin C.W."/>
            <person name="Downes S.J."/>
            <person name="Duan G."/>
            <person name="Farnsworth C.A."/>
            <person name="Good R.T."/>
            <person name="Han L.B."/>
            <person name="Han Y.C."/>
            <person name="Hatje K."/>
            <person name="Horne I."/>
            <person name="Huang Y.P."/>
            <person name="Hughes D.S."/>
            <person name="Jacquin-Joly E."/>
            <person name="James W."/>
            <person name="Jhangiani S."/>
            <person name="Kollmar M."/>
            <person name="Kuwar S.S."/>
            <person name="Li S."/>
            <person name="Liu N.Y."/>
            <person name="Maibeche M.T."/>
            <person name="Miller J.R."/>
            <person name="Montagne N."/>
            <person name="Perry T."/>
            <person name="Qu J."/>
            <person name="Song S.V."/>
            <person name="Sutton G.G."/>
            <person name="Vogel H."/>
            <person name="Walenz B.P."/>
            <person name="Xu W."/>
            <person name="Zhang H.J."/>
            <person name="Zou Z."/>
            <person name="Batterham P."/>
            <person name="Edwards O.R."/>
            <person name="Feyereisen R."/>
            <person name="Gibbs R.A."/>
            <person name="Heckel D.G."/>
            <person name="McGrath A."/>
            <person name="Robin C."/>
            <person name="Scherer S.E."/>
            <person name="Worley K.C."/>
            <person name="Wu Y.D."/>
        </authorList>
    </citation>
    <scope>NUCLEOTIDE SEQUENCE [LARGE SCALE GENOMIC DNA]</scope>
    <source>
        <strain evidence="3">Harm_GR_Male_#8</strain>
        <tissue evidence="3">Whole organism</tissue>
    </source>
</reference>
<dbReference type="GO" id="GO:0008013">
    <property type="term" value="F:beta-catenin binding"/>
    <property type="evidence" value="ECO:0007669"/>
    <property type="project" value="TreeGrafter"/>
</dbReference>
<evidence type="ECO:0008006" key="5">
    <source>
        <dbReference type="Google" id="ProtNLM"/>
    </source>
</evidence>
<protein>
    <recommendedName>
        <fullName evidence="5">Serendipity locus protein alpha</fullName>
    </recommendedName>
</protein>
<gene>
    <name evidence="3" type="primary">HaOG208722</name>
    <name evidence="3" type="ORF">B5X24_HaOG208722</name>
</gene>
<dbReference type="GO" id="GO:0051015">
    <property type="term" value="F:actin filament binding"/>
    <property type="evidence" value="ECO:0007669"/>
    <property type="project" value="TreeGrafter"/>
</dbReference>
<evidence type="ECO:0000256" key="1">
    <source>
        <dbReference type="ARBA" id="ARBA00004496"/>
    </source>
</evidence>
<dbReference type="Proteomes" id="UP000249218">
    <property type="component" value="Unassembled WGS sequence"/>
</dbReference>
<dbReference type="InterPro" id="IPR008837">
    <property type="entry name" value="Serendipity_A"/>
</dbReference>
<dbReference type="EMBL" id="KZ150082">
    <property type="protein sequence ID" value="PZC73845.1"/>
    <property type="molecule type" value="Genomic_DNA"/>
</dbReference>
<sequence>MEESFGDLALVPEDARAATKHILTLILDKIHPLTLRLRHKLSLFEDNDGDISKVREVYTLCSSQINKCLISLFDVFKVEFRHQTLLQESRQYAVERLSWCINKLTSIENYLEKSSFSSQTSDSANDSFNITTMYFVNWIDHTFEVLGKLGDAIYKTDYKESEELYDQWKDQMVECVSELHVSIDELLLSAMTLCRYCLADDQHIVKARCQVVLRETKALLSELIEGDLSSAVKASPETLKLPIMPSNVNVLIDVLKDVLYALETNTNTALLALVAHCFTYNKSPVDILKDHFYNDAKGTCTCLVKSESEITVNCAFVKDFDMYNERLLQIGNFAVSCSSDQNRILSLRSGLASLEALDPHLVPALMMSPESHHATLLINSWMHEVQEIRDNVFLIVDPSAFAEKSKQMMHQRLLVILKDNSYNNGDVCAVINMGCMVYDFFHVYDKCEPDALGHHEKLLLLLADLDKVQKECKIVSNLLSSDIDFVYDVKMPYKNKEVSLDQLIKRLKLLYTLVNRIHGLHHPKDNDDQWLEFEGEEEPQMVYKNATHTIVKNCDTYVHSPRKRVNNMSRSVFGRTNVRSSTRNFPLSKLTKRLRGKSGNELSFSVQLDRLFSADGDDKDVYNENAFVNKPLDKVRDASFSVLYNFSPIRNRPSLRKAVLNRQYKIPVYRDIEVYGDINKTYDKEDLFDETTSLQITDILNQMNDMLSHSMPYQPESTNNVVASGNKTMNYYEPKNVLRIDVNNQNATMTKHVWNIPVNSSIVDMPLVEDSATNMTHHEPSIVDTLERLQDLNYVVSKLNNLKSQLETSF</sequence>
<comment type="subcellular location">
    <subcellularLocation>
        <location evidence="1">Cytoplasm</location>
    </subcellularLocation>
</comment>
<organism evidence="3 4">
    <name type="scientific">Helicoverpa armigera</name>
    <name type="common">Cotton bollworm</name>
    <name type="synonym">Heliothis armigera</name>
    <dbReference type="NCBI Taxonomy" id="29058"/>
    <lineage>
        <taxon>Eukaryota</taxon>
        <taxon>Metazoa</taxon>
        <taxon>Ecdysozoa</taxon>
        <taxon>Arthropoda</taxon>
        <taxon>Hexapoda</taxon>
        <taxon>Insecta</taxon>
        <taxon>Pterygota</taxon>
        <taxon>Neoptera</taxon>
        <taxon>Endopterygota</taxon>
        <taxon>Lepidoptera</taxon>
        <taxon>Glossata</taxon>
        <taxon>Ditrysia</taxon>
        <taxon>Noctuoidea</taxon>
        <taxon>Noctuidae</taxon>
        <taxon>Heliothinae</taxon>
        <taxon>Helicoverpa</taxon>
    </lineage>
</organism>
<dbReference type="AlphaFoldDB" id="A0A2W1BJH5"/>
<evidence type="ECO:0000313" key="4">
    <source>
        <dbReference type="Proteomes" id="UP000249218"/>
    </source>
</evidence>
<dbReference type="OrthoDB" id="6342160at2759"/>
<dbReference type="GO" id="GO:0016342">
    <property type="term" value="C:catenin complex"/>
    <property type="evidence" value="ECO:0007669"/>
    <property type="project" value="TreeGrafter"/>
</dbReference>
<dbReference type="GO" id="GO:0016477">
    <property type="term" value="P:cell migration"/>
    <property type="evidence" value="ECO:0007669"/>
    <property type="project" value="TreeGrafter"/>
</dbReference>
<keyword evidence="2" id="KW-0963">Cytoplasm</keyword>
<evidence type="ECO:0000313" key="3">
    <source>
        <dbReference type="EMBL" id="PZC73845.1"/>
    </source>
</evidence>
<dbReference type="PANTHER" id="PTHR18914">
    <property type="entry name" value="ALPHA CATENIN"/>
    <property type="match status" value="1"/>
</dbReference>